<dbReference type="EMBL" id="CADCUC010000092">
    <property type="protein sequence ID" value="CAA9311744.1"/>
    <property type="molecule type" value="Genomic_DNA"/>
</dbReference>
<accession>A0A6J4KPE1</accession>
<reference evidence="1" key="1">
    <citation type="submission" date="2020-02" db="EMBL/GenBank/DDBJ databases">
        <authorList>
            <person name="Meier V. D."/>
        </authorList>
    </citation>
    <scope>NUCLEOTIDE SEQUENCE</scope>
    <source>
        <strain evidence="1">AVDCRST_MAG90</strain>
    </source>
</reference>
<evidence type="ECO:0000313" key="1">
    <source>
        <dbReference type="EMBL" id="CAA9311744.1"/>
    </source>
</evidence>
<dbReference type="AlphaFoldDB" id="A0A6J4KPE1"/>
<sequence length="123" mass="13767">MSSPYKATAEYDFLYTPALISTSPPPLKSYRYRADNGYLLRPSPAYQVAAWSYQWTRSPANQTAIRAVQGYPRVNAPAASRNPGQKIDNGLGSRAMLPRDERGLWQPSAAIHDLQLRSLVRNN</sequence>
<name>A0A6J4KPE1_9HYPH</name>
<proteinExistence type="predicted"/>
<organism evidence="1">
    <name type="scientific">uncultured Microvirga sp</name>
    <dbReference type="NCBI Taxonomy" id="412392"/>
    <lineage>
        <taxon>Bacteria</taxon>
        <taxon>Pseudomonadati</taxon>
        <taxon>Pseudomonadota</taxon>
        <taxon>Alphaproteobacteria</taxon>
        <taxon>Hyphomicrobiales</taxon>
        <taxon>Methylobacteriaceae</taxon>
        <taxon>Microvirga</taxon>
        <taxon>environmental samples</taxon>
    </lineage>
</organism>
<protein>
    <submittedName>
        <fullName evidence="1">Uncharacterized protein</fullName>
    </submittedName>
</protein>
<gene>
    <name evidence="1" type="ORF">AVDCRST_MAG90-491</name>
</gene>